<comment type="caution">
    <text evidence="12">The sequence shown here is derived from an EMBL/GenBank/DDBJ whole genome shotgun (WGS) entry which is preliminary data.</text>
</comment>
<dbReference type="GO" id="GO:0004180">
    <property type="term" value="F:carboxypeptidase activity"/>
    <property type="evidence" value="ECO:0007669"/>
    <property type="project" value="UniProtKB-KW"/>
</dbReference>
<dbReference type="Gene3D" id="1.10.3810.10">
    <property type="entry name" value="Biosynthetic peptidoglycan transglycosylase-like"/>
    <property type="match status" value="1"/>
</dbReference>
<sequence length="677" mass="74527">MVTTEEPRLPSKKILPSRVTRPASVFTPLLSTNSALKSLLGTGMVPPSPPPVIAYTPEIFSSSRGEVFYVVGGYNNRERLKSIDDVSVNIRNAVMALEDARFYDHIGIDVIRIAGALVNAVKNPDRLQGASTITQQLMKNTVLSHEKSLSRKIAEIGYALSVETAYEKDDIFRMYLNTAYFGNGYYGVEKAAQGYFGTPAKDVPPEKACMLAALIKKPEGYNPFKKGDALSDLTQRQHYCLRRMYTLGYLDQTAAEAALTTRIVLTAKPLDQSNFHEFYATWVLRQLETILGSDVARTKGLRIHTPMNRDMQNIIEDILIPKPGKPERPNETAVIVIDHRNGNVVAMLGGKNFSKSHYNKATQARRQLGSSFKPFVYAAAFESGISPDDTLIDEPVEYYSENDKGEVQVYMPENYNLEYAGRMSLREALIRSNNIISVKLLNEIRPDAVVQLTKKMNIVIDGKKGLCLALGCSELTLEEMAAGYQIFAAAGVWHPPVYITRVEDRQGNELYRHDYKSTQVISELTAQTIKDILTETVRSGTAKMANPGIVPAAGKTGTTDDYRDAWFMGFTPDYTAGVWVGNEDNSPTDGEVGGGAPAFIWKEMTVRMYRKARKTGTAADNQTAGKTDSRGTAPKPNAQRPAQPAGGAPDNTGADGFDNTASDDFDNTDPSLPDTDF</sequence>
<evidence type="ECO:0000259" key="10">
    <source>
        <dbReference type="Pfam" id="PF00905"/>
    </source>
</evidence>
<name>A0AAE0TAQ9_9BIVA</name>
<dbReference type="InterPro" id="IPR023346">
    <property type="entry name" value="Lysozyme-like_dom_sf"/>
</dbReference>
<dbReference type="Gene3D" id="3.40.710.10">
    <property type="entry name" value="DD-peptidase/beta-lactamase superfamily"/>
    <property type="match status" value="1"/>
</dbReference>
<dbReference type="Pfam" id="PF00905">
    <property type="entry name" value="Transpeptidase"/>
    <property type="match status" value="1"/>
</dbReference>
<evidence type="ECO:0000256" key="6">
    <source>
        <dbReference type="ARBA" id="ARBA00023268"/>
    </source>
</evidence>
<feature type="region of interest" description="Disordered" evidence="9">
    <location>
        <begin position="612"/>
        <end position="677"/>
    </location>
</feature>
<evidence type="ECO:0000256" key="7">
    <source>
        <dbReference type="ARBA" id="ARBA00044770"/>
    </source>
</evidence>
<dbReference type="EC" id="2.4.99.28" evidence="7"/>
<dbReference type="GO" id="GO:0006508">
    <property type="term" value="P:proteolysis"/>
    <property type="evidence" value="ECO:0007669"/>
    <property type="project" value="UniProtKB-KW"/>
</dbReference>
<evidence type="ECO:0000313" key="13">
    <source>
        <dbReference type="Proteomes" id="UP001195483"/>
    </source>
</evidence>
<reference evidence="12" key="2">
    <citation type="journal article" date="2021" name="Genome Biol. Evol.">
        <title>Developing a high-quality reference genome for a parasitic bivalve with doubly uniparental inheritance (Bivalvia: Unionida).</title>
        <authorList>
            <person name="Smith C.H."/>
        </authorList>
    </citation>
    <scope>NUCLEOTIDE SEQUENCE</scope>
    <source>
        <strain evidence="12">CHS0354</strain>
        <tissue evidence="12">Mantle</tissue>
    </source>
</reference>
<gene>
    <name evidence="12" type="ORF">CHS0354_018501</name>
</gene>
<dbReference type="InterPro" id="IPR001460">
    <property type="entry name" value="PCN-bd_Tpept"/>
</dbReference>
<feature type="domain" description="Penicillin-binding protein transpeptidase" evidence="10">
    <location>
        <begin position="333"/>
        <end position="579"/>
    </location>
</feature>
<feature type="domain" description="Glycosyl transferase family 51" evidence="11">
    <location>
        <begin position="70"/>
        <end position="244"/>
    </location>
</feature>
<keyword evidence="13" id="KW-1185">Reference proteome</keyword>
<evidence type="ECO:0000256" key="1">
    <source>
        <dbReference type="ARBA" id="ARBA00022645"/>
    </source>
</evidence>
<dbReference type="PANTHER" id="PTHR32282:SF33">
    <property type="entry name" value="PEPTIDOGLYCAN GLYCOSYLTRANSFERASE"/>
    <property type="match status" value="1"/>
</dbReference>
<evidence type="ECO:0000256" key="4">
    <source>
        <dbReference type="ARBA" id="ARBA00022679"/>
    </source>
</evidence>
<keyword evidence="1" id="KW-0121">Carboxypeptidase</keyword>
<evidence type="ECO:0000256" key="9">
    <source>
        <dbReference type="SAM" id="MobiDB-lite"/>
    </source>
</evidence>
<dbReference type="PANTHER" id="PTHR32282">
    <property type="entry name" value="BINDING PROTEIN TRANSPEPTIDASE, PUTATIVE-RELATED"/>
    <property type="match status" value="1"/>
</dbReference>
<evidence type="ECO:0000256" key="8">
    <source>
        <dbReference type="ARBA" id="ARBA00049902"/>
    </source>
</evidence>
<dbReference type="GO" id="GO:0008658">
    <property type="term" value="F:penicillin binding"/>
    <property type="evidence" value="ECO:0007669"/>
    <property type="project" value="InterPro"/>
</dbReference>
<dbReference type="SUPFAM" id="SSF56601">
    <property type="entry name" value="beta-lactamase/transpeptidase-like"/>
    <property type="match status" value="1"/>
</dbReference>
<keyword evidence="3" id="KW-0328">Glycosyltransferase</keyword>
<accession>A0AAE0TAQ9</accession>
<evidence type="ECO:0000259" key="11">
    <source>
        <dbReference type="Pfam" id="PF00912"/>
    </source>
</evidence>
<dbReference type="InterPro" id="IPR012338">
    <property type="entry name" value="Beta-lactam/transpept-like"/>
</dbReference>
<dbReference type="AlphaFoldDB" id="A0AAE0TAQ9"/>
<keyword evidence="6" id="KW-0511">Multifunctional enzyme</keyword>
<dbReference type="SUPFAM" id="SSF53955">
    <property type="entry name" value="Lysozyme-like"/>
    <property type="match status" value="1"/>
</dbReference>
<reference evidence="12" key="1">
    <citation type="journal article" date="2021" name="Genome Biol. Evol.">
        <title>A High-Quality Reference Genome for a Parasitic Bivalve with Doubly Uniparental Inheritance (Bivalvia: Unionida).</title>
        <authorList>
            <person name="Smith C.H."/>
        </authorList>
    </citation>
    <scope>NUCLEOTIDE SEQUENCE</scope>
    <source>
        <strain evidence="12">CHS0354</strain>
    </source>
</reference>
<dbReference type="GO" id="GO:0008955">
    <property type="term" value="F:peptidoglycan glycosyltransferase activity"/>
    <property type="evidence" value="ECO:0007669"/>
    <property type="project" value="UniProtKB-EC"/>
</dbReference>
<proteinExistence type="predicted"/>
<dbReference type="Pfam" id="PF00912">
    <property type="entry name" value="Transgly"/>
    <property type="match status" value="1"/>
</dbReference>
<keyword evidence="5" id="KW-0378">Hydrolase</keyword>
<dbReference type="NCBIfam" id="TIGR02074">
    <property type="entry name" value="PBP_1a_fam"/>
    <property type="match status" value="1"/>
</dbReference>
<dbReference type="EMBL" id="JAEAOA010001141">
    <property type="protein sequence ID" value="KAK3606906.1"/>
    <property type="molecule type" value="Genomic_DNA"/>
</dbReference>
<evidence type="ECO:0000256" key="2">
    <source>
        <dbReference type="ARBA" id="ARBA00022670"/>
    </source>
</evidence>
<keyword evidence="4" id="KW-0808">Transferase</keyword>
<feature type="compositionally biased region" description="Low complexity" evidence="9">
    <location>
        <begin position="636"/>
        <end position="649"/>
    </location>
</feature>
<evidence type="ECO:0000256" key="3">
    <source>
        <dbReference type="ARBA" id="ARBA00022676"/>
    </source>
</evidence>
<dbReference type="InterPro" id="IPR036950">
    <property type="entry name" value="PBP_transglycosylase"/>
</dbReference>
<dbReference type="Proteomes" id="UP001195483">
    <property type="component" value="Unassembled WGS sequence"/>
</dbReference>
<protein>
    <recommendedName>
        <fullName evidence="7">peptidoglycan glycosyltransferase</fullName>
        <ecNumber evidence="7">2.4.99.28</ecNumber>
    </recommendedName>
</protein>
<evidence type="ECO:0000256" key="5">
    <source>
        <dbReference type="ARBA" id="ARBA00022801"/>
    </source>
</evidence>
<reference evidence="12" key="3">
    <citation type="submission" date="2023-05" db="EMBL/GenBank/DDBJ databases">
        <authorList>
            <person name="Smith C.H."/>
        </authorList>
    </citation>
    <scope>NUCLEOTIDE SEQUENCE</scope>
    <source>
        <strain evidence="12">CHS0354</strain>
        <tissue evidence="12">Mantle</tissue>
    </source>
</reference>
<evidence type="ECO:0000313" key="12">
    <source>
        <dbReference type="EMBL" id="KAK3606906.1"/>
    </source>
</evidence>
<dbReference type="InterPro" id="IPR001264">
    <property type="entry name" value="Glyco_trans_51"/>
</dbReference>
<dbReference type="InterPro" id="IPR050396">
    <property type="entry name" value="Glycosyltr_51/Transpeptidase"/>
</dbReference>
<organism evidence="12 13">
    <name type="scientific">Potamilus streckersoni</name>
    <dbReference type="NCBI Taxonomy" id="2493646"/>
    <lineage>
        <taxon>Eukaryota</taxon>
        <taxon>Metazoa</taxon>
        <taxon>Spiralia</taxon>
        <taxon>Lophotrochozoa</taxon>
        <taxon>Mollusca</taxon>
        <taxon>Bivalvia</taxon>
        <taxon>Autobranchia</taxon>
        <taxon>Heteroconchia</taxon>
        <taxon>Palaeoheterodonta</taxon>
        <taxon>Unionida</taxon>
        <taxon>Unionoidea</taxon>
        <taxon>Unionidae</taxon>
        <taxon>Ambleminae</taxon>
        <taxon>Lampsilini</taxon>
        <taxon>Potamilus</taxon>
    </lineage>
</organism>
<keyword evidence="2" id="KW-0645">Protease</keyword>
<comment type="catalytic activity">
    <reaction evidence="8">
        <text>[GlcNAc-(1-&gt;4)-Mur2Ac(oyl-L-Ala-gamma-D-Glu-L-Lys-D-Ala-D-Ala)](n)-di-trans,octa-cis-undecaprenyl diphosphate + beta-D-GlcNAc-(1-&gt;4)-Mur2Ac(oyl-L-Ala-gamma-D-Glu-L-Lys-D-Ala-D-Ala)-di-trans,octa-cis-undecaprenyl diphosphate = [GlcNAc-(1-&gt;4)-Mur2Ac(oyl-L-Ala-gamma-D-Glu-L-Lys-D-Ala-D-Ala)](n+1)-di-trans,octa-cis-undecaprenyl diphosphate + di-trans,octa-cis-undecaprenyl diphosphate + H(+)</text>
        <dbReference type="Rhea" id="RHEA:23708"/>
        <dbReference type="Rhea" id="RHEA-COMP:9602"/>
        <dbReference type="Rhea" id="RHEA-COMP:9603"/>
        <dbReference type="ChEBI" id="CHEBI:15378"/>
        <dbReference type="ChEBI" id="CHEBI:58405"/>
        <dbReference type="ChEBI" id="CHEBI:60033"/>
        <dbReference type="ChEBI" id="CHEBI:78435"/>
        <dbReference type="EC" id="2.4.99.28"/>
    </reaction>
</comment>